<dbReference type="RefSeq" id="WP_088214905.1">
    <property type="nucleotide sequence ID" value="NZ_NIPW01000010.1"/>
</dbReference>
<dbReference type="InterPro" id="IPR022472">
    <property type="entry name" value="VPLPA-CTERM"/>
</dbReference>
<keyword evidence="1" id="KW-0472">Membrane</keyword>
<feature type="signal peptide" evidence="2">
    <location>
        <begin position="1"/>
        <end position="23"/>
    </location>
</feature>
<dbReference type="Proteomes" id="UP000196878">
    <property type="component" value="Unassembled WGS sequence"/>
</dbReference>
<evidence type="ECO:0008006" key="5">
    <source>
        <dbReference type="Google" id="ProtNLM"/>
    </source>
</evidence>
<comment type="caution">
    <text evidence="3">The sequence shown here is derived from an EMBL/GenBank/DDBJ whole genome shotgun (WGS) entry which is preliminary data.</text>
</comment>
<sequence>MTAFFKAATVAASLLIPFAGAEAATFDFSGPTGSASSYSYNVDGIGLTITAQSYLVEAPLTVTRASGGHGVNSGRFDNNELDGFGVNEVLIFTFDQEVTLGNVAFSNVGWLDTFSFFSGPNTPWDFSGAALASNFDLSGYTGTVFGIGTINPLSSFRIASLEATATDAPAPVPLPAAGFVLLGGVAALAAVRRRKS</sequence>
<keyword evidence="4" id="KW-1185">Reference proteome</keyword>
<evidence type="ECO:0000313" key="4">
    <source>
        <dbReference type="Proteomes" id="UP000196878"/>
    </source>
</evidence>
<evidence type="ECO:0000313" key="3">
    <source>
        <dbReference type="EMBL" id="OWJ78918.1"/>
    </source>
</evidence>
<accession>A0A212AD76</accession>
<dbReference type="EMBL" id="NIPW01000010">
    <property type="protein sequence ID" value="OWJ78918.1"/>
    <property type="molecule type" value="Genomic_DNA"/>
</dbReference>
<keyword evidence="1" id="KW-1133">Transmembrane helix</keyword>
<name>A0A212AD76_9RHOB</name>
<proteinExistence type="predicted"/>
<evidence type="ECO:0000256" key="1">
    <source>
        <dbReference type="SAM" id="Phobius"/>
    </source>
</evidence>
<gene>
    <name evidence="3" type="ORF">CDV49_07400</name>
</gene>
<protein>
    <recommendedName>
        <fullName evidence="5">VPLPA-CTERM sorting domain-containing protein</fullName>
    </recommendedName>
</protein>
<keyword evidence="1" id="KW-0812">Transmembrane</keyword>
<reference evidence="3 4" key="1">
    <citation type="submission" date="2016-12" db="EMBL/GenBank/DDBJ databases">
        <title>Comparison of Traditional DNA-DNA Hybridization with In Silico Genomic Analysis.</title>
        <authorList>
            <person name="Nicholson A.C."/>
            <person name="Humrighouse B.W."/>
            <person name="Graziano J."/>
            <person name="Lasker B."/>
            <person name="Whitney A.M."/>
            <person name="Mcquiston J.R."/>
        </authorList>
    </citation>
    <scope>NUCLEOTIDE SEQUENCE [LARGE SCALE GENOMIC DNA]</scope>
    <source>
        <strain evidence="3 4">H2240</strain>
    </source>
</reference>
<feature type="transmembrane region" description="Helical" evidence="1">
    <location>
        <begin position="172"/>
        <end position="191"/>
    </location>
</feature>
<organism evidence="3 4">
    <name type="scientific">Haematobacter genomosp. 1</name>
    <dbReference type="NCBI Taxonomy" id="366618"/>
    <lineage>
        <taxon>Bacteria</taxon>
        <taxon>Pseudomonadati</taxon>
        <taxon>Pseudomonadota</taxon>
        <taxon>Alphaproteobacteria</taxon>
        <taxon>Rhodobacterales</taxon>
        <taxon>Paracoccaceae</taxon>
        <taxon>Haematobacter</taxon>
    </lineage>
</organism>
<feature type="chain" id="PRO_5012939511" description="VPLPA-CTERM sorting domain-containing protein" evidence="2">
    <location>
        <begin position="24"/>
        <end position="196"/>
    </location>
</feature>
<dbReference type="NCBIfam" id="TIGR03370">
    <property type="entry name" value="VPLPA-CTERM"/>
    <property type="match status" value="1"/>
</dbReference>
<dbReference type="AlphaFoldDB" id="A0A212AD76"/>
<dbReference type="OrthoDB" id="7873022at2"/>
<keyword evidence="2" id="KW-0732">Signal</keyword>
<evidence type="ECO:0000256" key="2">
    <source>
        <dbReference type="SAM" id="SignalP"/>
    </source>
</evidence>